<feature type="compositionally biased region" description="Low complexity" evidence="2">
    <location>
        <begin position="576"/>
        <end position="588"/>
    </location>
</feature>
<feature type="compositionally biased region" description="Low complexity" evidence="2">
    <location>
        <begin position="1106"/>
        <end position="1123"/>
    </location>
</feature>
<dbReference type="Gene3D" id="1.20.1270.60">
    <property type="entry name" value="Arfaptin homology (AH) domain/BAR domain"/>
    <property type="match status" value="1"/>
</dbReference>
<proteinExistence type="predicted"/>
<feature type="region of interest" description="Disordered" evidence="2">
    <location>
        <begin position="1305"/>
        <end position="1350"/>
    </location>
</feature>
<protein>
    <recommendedName>
        <fullName evidence="3">MHD2 domain-containing protein</fullName>
    </recommendedName>
</protein>
<feature type="compositionally biased region" description="Basic and acidic residues" evidence="2">
    <location>
        <begin position="366"/>
        <end position="375"/>
    </location>
</feature>
<dbReference type="PANTHER" id="PTHR31280">
    <property type="entry name" value="PROTEIN UNC-13 HOMOLOG"/>
    <property type="match status" value="1"/>
</dbReference>
<evidence type="ECO:0000256" key="1">
    <source>
        <dbReference type="SAM" id="Coils"/>
    </source>
</evidence>
<sequence length="1416" mass="142560">MDRLLTARAAAEAAFAKELRRLADSDDKAQAAQAHLMRAGDPTADTEAAAALSSFADGCRAEASVREDYAQFLRDDVLKRVAAVTEGIRTKRADLERRDARASQDRRRVEALLVDAQAEHARAAADVDAAEAQLARLAPAAERERRRAADRVAAARRLADAAERKMRSVVDNQRRVLAAVEADEQLTAEGWAGIDSARLTDVSVSLHSAAHWQATAAREATRTAEEAVASARAFNPASAAEHFLVTALRWLLARRLISRQFHERADDDAEPGHPQPDPAADGPPHGRAAELSRAERMARNARAAATWAAGDDQPAAYGESQAFTQPDLRAQPSLAEPAATRGQRSKQRELTGTDRACTALVGTLLRRQEPGRQSDAENTAPAAAAASAAPGAAALAASPAGPTPAPTASSAAGKAAAGARTRALRTAAFESLVLGLLGRDGRLAEPDMALLGRAAPVLGLSKQTQVVLRETLTAAVSDAVSLKGQPVEQAAQDGAAMRAALLGANSAASVEVRSSWVRRQALVLQAAIAGIVAEESDAWASRGETAVAAASAAKVAASAAEEALNDVIRAADKLRAAQQTQQDEAATAGERRGGAPKKGSAGSAGSAGEGDASKDSAAGAGAGPGAPRDATRALDEAVEEAQAAAAEALRAMQAAAGGAALPRLPSALAADLAATVVEAAGLEVVSVTGSPDVGGSKDVDSSAGQWSIKWCDDFVALCCVQGRALGALPLGAVGRSRALLQGAVTFGTAAVTAGEPAAEAVMASLPLHPVAADRIVAAVRAANSGDADGPSDELAKWVRAGAAAEPSGALRPDEGLLESAERGGGGRGGDAVWAAALALTQAAVAIRGAAAAAAAGAAAAATHTEASGGGGGGDAGDGVSAALRRAVVASGRVRDPSRLSVDRGGASPADRVEQAAASEDFSAIAIGRRFGATLKKRDEKGGSARRRAEAAAAEAEAAKAVKTLTQGMAPAFLAKLAPALPTPSLQGGSAVSSAARGIAGWAGSLITSLRVPQSQGPADQQATDRPASGGMPRGADAGGAVPASPSGRSAQAQGSAAAAGADVAGAAVPSAASVAPAFGLFAARLADLLALLGAADEVAAAVRSAPGTASSSAPSEGSPAGPTEGSAEDALPACRRRIARAIDAVASCAAAQLAFVSLRGLLFDTLYNPTPADPDHRLAPHLPALEELLAALQGALPGPSRAVFSTRTAECVLEAWTRCLLHGGSARRAAPEDAPAVAADLEALVASLASALPALPDGMLERLARPARQVLIGALASPTDALLMVVDGRAKLAICKVAKPERLPSGVAGGAAEAGEGDETDEEEDGDEAEEDGSGERGGRKGDAEGAEGDLRSAVDLGRIDGLFTSKALHQLRAPRLVAALCLLHRADPLAVEQARARNLPALVAASMQHRPAKPT</sequence>
<keyword evidence="1" id="KW-0175">Coiled coil</keyword>
<dbReference type="InterPro" id="IPR027267">
    <property type="entry name" value="AH/BAR_dom_sf"/>
</dbReference>
<feature type="compositionally biased region" description="Polar residues" evidence="2">
    <location>
        <begin position="1011"/>
        <end position="1023"/>
    </location>
</feature>
<dbReference type="InterPro" id="IPR008528">
    <property type="entry name" value="unc-13_homologue"/>
</dbReference>
<organism evidence="4 5">
    <name type="scientific">Cafeteria roenbergensis</name>
    <name type="common">Marine flagellate</name>
    <dbReference type="NCBI Taxonomy" id="33653"/>
    <lineage>
        <taxon>Eukaryota</taxon>
        <taxon>Sar</taxon>
        <taxon>Stramenopiles</taxon>
        <taxon>Bigyra</taxon>
        <taxon>Opalozoa</taxon>
        <taxon>Bicosoecida</taxon>
        <taxon>Cafeteriaceae</taxon>
        <taxon>Cafeteria</taxon>
    </lineage>
</organism>
<feature type="region of interest" description="Disordered" evidence="2">
    <location>
        <begin position="894"/>
        <end position="914"/>
    </location>
</feature>
<feature type="compositionally biased region" description="Basic and acidic residues" evidence="2">
    <location>
        <begin position="1334"/>
        <end position="1350"/>
    </location>
</feature>
<dbReference type="PROSITE" id="PS51259">
    <property type="entry name" value="MHD2"/>
    <property type="match status" value="1"/>
</dbReference>
<dbReference type="EMBL" id="VLTN01000039">
    <property type="protein sequence ID" value="KAA0149836.1"/>
    <property type="molecule type" value="Genomic_DNA"/>
</dbReference>
<evidence type="ECO:0000313" key="5">
    <source>
        <dbReference type="Proteomes" id="UP000323011"/>
    </source>
</evidence>
<feature type="compositionally biased region" description="Acidic residues" evidence="2">
    <location>
        <begin position="1315"/>
        <end position="1333"/>
    </location>
</feature>
<reference evidence="4 5" key="1">
    <citation type="submission" date="2019-07" db="EMBL/GenBank/DDBJ databases">
        <title>Genomes of Cafeteria roenbergensis.</title>
        <authorList>
            <person name="Fischer M.G."/>
            <person name="Hackl T."/>
            <person name="Roman M."/>
        </authorList>
    </citation>
    <scope>NUCLEOTIDE SEQUENCE [LARGE SCALE GENOMIC DNA]</scope>
    <source>
        <strain evidence="4 5">BVI</strain>
    </source>
</reference>
<gene>
    <name evidence="4" type="ORF">FNF29_05661</name>
</gene>
<keyword evidence="5" id="KW-1185">Reference proteome</keyword>
<feature type="compositionally biased region" description="Low complexity" evidence="2">
    <location>
        <begin position="1042"/>
        <end position="1053"/>
    </location>
</feature>
<accession>A0A5A8C9N0</accession>
<feature type="compositionally biased region" description="Basic and acidic residues" evidence="2">
    <location>
        <begin position="287"/>
        <end position="298"/>
    </location>
</feature>
<feature type="region of interest" description="Disordered" evidence="2">
    <location>
        <begin position="575"/>
        <end position="637"/>
    </location>
</feature>
<dbReference type="PANTHER" id="PTHR31280:SF2">
    <property type="entry name" value="PROTEIN UNC-13 HOMOLOG"/>
    <property type="match status" value="1"/>
</dbReference>
<dbReference type="Proteomes" id="UP000323011">
    <property type="component" value="Unassembled WGS sequence"/>
</dbReference>
<evidence type="ECO:0000256" key="2">
    <source>
        <dbReference type="SAM" id="MobiDB-lite"/>
    </source>
</evidence>
<feature type="compositionally biased region" description="Low complexity" evidence="2">
    <location>
        <begin position="300"/>
        <end position="316"/>
    </location>
</feature>
<evidence type="ECO:0000259" key="3">
    <source>
        <dbReference type="PROSITE" id="PS51259"/>
    </source>
</evidence>
<dbReference type="SUPFAM" id="SSF103657">
    <property type="entry name" value="BAR/IMD domain-like"/>
    <property type="match status" value="1"/>
</dbReference>
<dbReference type="InterPro" id="IPR057984">
    <property type="entry name" value="PATROL1_C"/>
</dbReference>
<name>A0A5A8C9N0_CAFRO</name>
<dbReference type="InterPro" id="IPR014772">
    <property type="entry name" value="Munc13_dom-2"/>
</dbReference>
<feature type="compositionally biased region" description="Low complexity" evidence="2">
    <location>
        <begin position="597"/>
        <end position="619"/>
    </location>
</feature>
<evidence type="ECO:0000313" key="4">
    <source>
        <dbReference type="EMBL" id="KAA0149836.1"/>
    </source>
</evidence>
<feature type="region of interest" description="Disordered" evidence="2">
    <location>
        <begin position="264"/>
        <end position="385"/>
    </location>
</feature>
<feature type="coiled-coil region" evidence="1">
    <location>
        <begin position="113"/>
        <end position="172"/>
    </location>
</feature>
<dbReference type="Pfam" id="PF25761">
    <property type="entry name" value="TPR_PATROL1"/>
    <property type="match status" value="1"/>
</dbReference>
<feature type="region of interest" description="Disordered" evidence="2">
    <location>
        <begin position="1106"/>
        <end position="1128"/>
    </location>
</feature>
<feature type="region of interest" description="Disordered" evidence="2">
    <location>
        <begin position="1011"/>
        <end position="1053"/>
    </location>
</feature>
<feature type="domain" description="MHD2" evidence="3">
    <location>
        <begin position="1175"/>
        <end position="1286"/>
    </location>
</feature>
<comment type="caution">
    <text evidence="4">The sequence shown here is derived from an EMBL/GenBank/DDBJ whole genome shotgun (WGS) entry which is preliminary data.</text>
</comment>